<keyword evidence="1" id="KW-0812">Transmembrane</keyword>
<dbReference type="EMBL" id="AAPH01000003">
    <property type="protein sequence ID" value="EAS44681.1"/>
    <property type="molecule type" value="Genomic_DNA"/>
</dbReference>
<dbReference type="OrthoDB" id="675397at2"/>
<dbReference type="InterPro" id="IPR050706">
    <property type="entry name" value="Cyclic-di-GMP_PDE-like"/>
</dbReference>
<comment type="caution">
    <text evidence="3">The sequence shown here is derived from an EMBL/GenBank/DDBJ whole genome shotgun (WGS) entry which is preliminary data.</text>
</comment>
<feature type="domain" description="EAL" evidence="2">
    <location>
        <begin position="244"/>
        <end position="494"/>
    </location>
</feature>
<dbReference type="PROSITE" id="PS50883">
    <property type="entry name" value="EAL"/>
    <property type="match status" value="1"/>
</dbReference>
<proteinExistence type="predicted"/>
<dbReference type="Proteomes" id="UP000003789">
    <property type="component" value="Unassembled WGS sequence"/>
</dbReference>
<protein>
    <recommendedName>
        <fullName evidence="2">EAL domain-containing protein</fullName>
    </recommendedName>
</protein>
<evidence type="ECO:0000313" key="4">
    <source>
        <dbReference type="Proteomes" id="UP000003789"/>
    </source>
</evidence>
<dbReference type="CDD" id="cd01948">
    <property type="entry name" value="EAL"/>
    <property type="match status" value="1"/>
</dbReference>
<dbReference type="Pfam" id="PF00563">
    <property type="entry name" value="EAL"/>
    <property type="match status" value="1"/>
</dbReference>
<organism evidence="3 4">
    <name type="scientific">Photobacterium profundum 3TCK</name>
    <dbReference type="NCBI Taxonomy" id="314280"/>
    <lineage>
        <taxon>Bacteria</taxon>
        <taxon>Pseudomonadati</taxon>
        <taxon>Pseudomonadota</taxon>
        <taxon>Gammaproteobacteria</taxon>
        <taxon>Vibrionales</taxon>
        <taxon>Vibrionaceae</taxon>
        <taxon>Photobacterium</taxon>
    </lineage>
</organism>
<dbReference type="SUPFAM" id="SSF141868">
    <property type="entry name" value="EAL domain-like"/>
    <property type="match status" value="1"/>
</dbReference>
<dbReference type="GO" id="GO:0071111">
    <property type="term" value="F:cyclic-guanylate-specific phosphodiesterase activity"/>
    <property type="evidence" value="ECO:0007669"/>
    <property type="project" value="InterPro"/>
</dbReference>
<dbReference type="SMART" id="SM00052">
    <property type="entry name" value="EAL"/>
    <property type="match status" value="1"/>
</dbReference>
<dbReference type="PANTHER" id="PTHR33121:SF79">
    <property type="entry name" value="CYCLIC DI-GMP PHOSPHODIESTERASE PDED-RELATED"/>
    <property type="match status" value="1"/>
</dbReference>
<evidence type="ECO:0000256" key="1">
    <source>
        <dbReference type="SAM" id="Phobius"/>
    </source>
</evidence>
<evidence type="ECO:0000313" key="3">
    <source>
        <dbReference type="EMBL" id="EAS44681.1"/>
    </source>
</evidence>
<name>Q1Z832_9GAMM</name>
<dbReference type="InterPro" id="IPR001633">
    <property type="entry name" value="EAL_dom"/>
</dbReference>
<feature type="transmembrane region" description="Helical" evidence="1">
    <location>
        <begin position="218"/>
        <end position="237"/>
    </location>
</feature>
<gene>
    <name evidence="3" type="ORF">P3TCK_26947</name>
</gene>
<keyword evidence="1" id="KW-0472">Membrane</keyword>
<dbReference type="RefSeq" id="WP_006232954.1">
    <property type="nucleotide sequence ID" value="NZ_CH724136.1"/>
</dbReference>
<feature type="transmembrane region" description="Helical" evidence="1">
    <location>
        <begin position="12"/>
        <end position="29"/>
    </location>
</feature>
<keyword evidence="1" id="KW-1133">Transmembrane helix</keyword>
<accession>Q1Z832</accession>
<evidence type="ECO:0000259" key="2">
    <source>
        <dbReference type="PROSITE" id="PS50883"/>
    </source>
</evidence>
<dbReference type="AlphaFoldDB" id="Q1Z832"/>
<dbReference type="HOGENOM" id="CLU_000445_131_2_6"/>
<dbReference type="PANTHER" id="PTHR33121">
    <property type="entry name" value="CYCLIC DI-GMP PHOSPHODIESTERASE PDEF"/>
    <property type="match status" value="1"/>
</dbReference>
<sequence>MNKKSLKYQEIVVYLLPLVIIYITGSYLIRSSIHETLVTTANRYIQISDDIFSDVENENKTALLDPTNCVLHEQNLRYEHDIEEMQVFLNQDIVCSSRGDRVDMKAMYVSSEELSSTLFITPAPYSDTGTGISVINKDKAGNGYYAVSSIERNYMRSTVGYWLNERLKRAVIFIDGASAPLGQKKSGSNPQYIAISDLYGYEMLLEASDTFVSERKTFYFLLSIPITLVLYLTLYYMRYLFSRERSMYTEVKLALKMREFFLHYQPHIDASSGSVFGLEALIRWQHPVRGVIYPDVFIPLMEEYGLINEMTDYVLETAYHDLVEKDLTAGLHLGINVPPGYFSDKKNISLLKKYKQKFDNIGIRLGLEITERQFLDDLARESISHLRTAGIDILIDDFGTGQTSLSVLEQTNIDYLKIDKCFVDSIGHESVNAPILNAIINLAKELNVGLIAEGVETEVQAQYLLAQEVTLHQGYLYAKPMPIEEMCSSEGKLKELSTINPLRA</sequence>
<dbReference type="InterPro" id="IPR035919">
    <property type="entry name" value="EAL_sf"/>
</dbReference>
<dbReference type="Gene3D" id="3.20.20.450">
    <property type="entry name" value="EAL domain"/>
    <property type="match status" value="1"/>
</dbReference>
<reference evidence="3 4" key="1">
    <citation type="submission" date="2006-03" db="EMBL/GenBank/DDBJ databases">
        <authorList>
            <person name="Bartlett D.H."/>
            <person name="Valle G."/>
            <person name="Lauro F.M."/>
            <person name="Vezzi A."/>
            <person name="Simonato F."/>
            <person name="Eloe E."/>
            <person name="Vitulo N."/>
            <person name="Stratton T.K."/>
            <person name="D'angelo M."/>
            <person name="Ferriera S."/>
            <person name="Johnson J."/>
            <person name="Kravitz S."/>
            <person name="Beeson K."/>
            <person name="Sutton G."/>
            <person name="Rogers Y."/>
            <person name="Friedman R."/>
            <person name="Frazier M."/>
            <person name="Venter J.C."/>
        </authorList>
    </citation>
    <scope>NUCLEOTIDE SEQUENCE [LARGE SCALE GENOMIC DNA]</scope>
    <source>
        <strain evidence="3 4">3TCK</strain>
    </source>
</reference>